<evidence type="ECO:0000256" key="1">
    <source>
        <dbReference type="ARBA" id="ARBA00004651"/>
    </source>
</evidence>
<proteinExistence type="predicted"/>
<dbReference type="Pfam" id="PF12698">
    <property type="entry name" value="ABC2_membrane_3"/>
    <property type="match status" value="1"/>
</dbReference>
<evidence type="ECO:0000313" key="8">
    <source>
        <dbReference type="EMBL" id="MET3558158.1"/>
    </source>
</evidence>
<feature type="transmembrane region" description="Helical" evidence="6">
    <location>
        <begin position="20"/>
        <end position="43"/>
    </location>
</feature>
<keyword evidence="9" id="KW-1185">Reference proteome</keyword>
<feature type="transmembrane region" description="Helical" evidence="6">
    <location>
        <begin position="358"/>
        <end position="377"/>
    </location>
</feature>
<evidence type="ECO:0000259" key="7">
    <source>
        <dbReference type="Pfam" id="PF12698"/>
    </source>
</evidence>
<evidence type="ECO:0000256" key="3">
    <source>
        <dbReference type="ARBA" id="ARBA00022692"/>
    </source>
</evidence>
<feature type="transmembrane region" description="Helical" evidence="6">
    <location>
        <begin position="267"/>
        <end position="296"/>
    </location>
</feature>
<dbReference type="PANTHER" id="PTHR30294:SF29">
    <property type="entry name" value="MULTIDRUG ABC TRANSPORTER PERMEASE YBHS-RELATED"/>
    <property type="match status" value="1"/>
</dbReference>
<feature type="transmembrane region" description="Helical" evidence="6">
    <location>
        <begin position="171"/>
        <end position="190"/>
    </location>
</feature>
<dbReference type="RefSeq" id="WP_354365201.1">
    <property type="nucleotide sequence ID" value="NZ_JBEPLO010000012.1"/>
</dbReference>
<dbReference type="Proteomes" id="UP001549122">
    <property type="component" value="Unassembled WGS sequence"/>
</dbReference>
<feature type="transmembrane region" description="Helical" evidence="6">
    <location>
        <begin position="222"/>
        <end position="246"/>
    </location>
</feature>
<dbReference type="InterPro" id="IPR051449">
    <property type="entry name" value="ABC-2_transporter_component"/>
</dbReference>
<gene>
    <name evidence="8" type="ORF">ABID29_001278</name>
</gene>
<organism evidence="8 9">
    <name type="scientific">Streptococcus rupicaprae</name>
    <dbReference type="NCBI Taxonomy" id="759619"/>
    <lineage>
        <taxon>Bacteria</taxon>
        <taxon>Bacillati</taxon>
        <taxon>Bacillota</taxon>
        <taxon>Bacilli</taxon>
        <taxon>Lactobacillales</taxon>
        <taxon>Streptococcaceae</taxon>
        <taxon>Streptococcus</taxon>
    </lineage>
</organism>
<dbReference type="PANTHER" id="PTHR30294">
    <property type="entry name" value="MEMBRANE COMPONENT OF ABC TRANSPORTER YHHJ-RELATED"/>
    <property type="match status" value="1"/>
</dbReference>
<keyword evidence="4 6" id="KW-1133">Transmembrane helix</keyword>
<feature type="domain" description="ABC-2 type transporter transmembrane" evidence="7">
    <location>
        <begin position="20"/>
        <end position="374"/>
    </location>
</feature>
<sequence>MKKVLIVMKETYLRQVKSLAFLFMVLAPFLFIGLSLLGGMLGASSAEGNLSSQTALVSADKQLTADMMALGGYTDQYKDRAAAQAALEDEEIAGYLTIEEVDGQLQATYHGNETMHQNDKLFLTQALTNAQNKLNQERAGLSPDQVATLATTFNFTEEIVEDKAFEKLGQYVTYFGLVFFMYMILITYSSQTAQEVASEKGTKIMEVIFSSVPAPLYFYGKILGILAVIATHIGIYVVGGFIAFQLAKDYLASSGFLGMIQSVAGNLSLNTLFFVIFGLFIYVVFAALCGSLVARMEDVQKAVSPVMMVIMVAFFGAMFLGQSGTDNLIMKVGSFVPFLSTFFMPIRVINGFASTAEAWGSLAILIAVSFGLVYYIGKSYAGLILQTDDIGLWKSFKKGISSR</sequence>
<evidence type="ECO:0000256" key="6">
    <source>
        <dbReference type="SAM" id="Phobius"/>
    </source>
</evidence>
<feature type="transmembrane region" description="Helical" evidence="6">
    <location>
        <begin position="328"/>
        <end position="346"/>
    </location>
</feature>
<name>A0ABV2FHX3_9STRE</name>
<protein>
    <submittedName>
        <fullName evidence="8">ABC-2 type transport system permease protein</fullName>
    </submittedName>
</protein>
<comment type="subcellular location">
    <subcellularLocation>
        <location evidence="1">Cell membrane</location>
        <topology evidence="1">Multi-pass membrane protein</topology>
    </subcellularLocation>
</comment>
<keyword evidence="2" id="KW-1003">Cell membrane</keyword>
<accession>A0ABV2FHX3</accession>
<evidence type="ECO:0000313" key="9">
    <source>
        <dbReference type="Proteomes" id="UP001549122"/>
    </source>
</evidence>
<dbReference type="InterPro" id="IPR013525">
    <property type="entry name" value="ABC2_TM"/>
</dbReference>
<reference evidence="8 9" key="1">
    <citation type="submission" date="2024-06" db="EMBL/GenBank/DDBJ databases">
        <title>Genomic Encyclopedia of Type Strains, Phase IV (KMG-IV): sequencing the most valuable type-strain genomes for metagenomic binning, comparative biology and taxonomic classification.</title>
        <authorList>
            <person name="Goeker M."/>
        </authorList>
    </citation>
    <scope>NUCLEOTIDE SEQUENCE [LARGE SCALE GENOMIC DNA]</scope>
    <source>
        <strain evidence="8 9">DSM 28303</strain>
    </source>
</reference>
<keyword evidence="5 6" id="KW-0472">Membrane</keyword>
<evidence type="ECO:0000256" key="2">
    <source>
        <dbReference type="ARBA" id="ARBA00022475"/>
    </source>
</evidence>
<keyword evidence="3 6" id="KW-0812">Transmembrane</keyword>
<evidence type="ECO:0000256" key="5">
    <source>
        <dbReference type="ARBA" id="ARBA00023136"/>
    </source>
</evidence>
<feature type="transmembrane region" description="Helical" evidence="6">
    <location>
        <begin position="302"/>
        <end position="321"/>
    </location>
</feature>
<dbReference type="EMBL" id="JBEPLO010000012">
    <property type="protein sequence ID" value="MET3558158.1"/>
    <property type="molecule type" value="Genomic_DNA"/>
</dbReference>
<comment type="caution">
    <text evidence="8">The sequence shown here is derived from an EMBL/GenBank/DDBJ whole genome shotgun (WGS) entry which is preliminary data.</text>
</comment>
<evidence type="ECO:0000256" key="4">
    <source>
        <dbReference type="ARBA" id="ARBA00022989"/>
    </source>
</evidence>